<dbReference type="PANTHER" id="PTHR30012:SF0">
    <property type="entry name" value="TYPE II SECRETION SYSTEM PROTEIN F-RELATED"/>
    <property type="match status" value="1"/>
</dbReference>
<evidence type="ECO:0000256" key="6">
    <source>
        <dbReference type="ARBA" id="ARBA00023136"/>
    </source>
</evidence>
<organism evidence="9 10">
    <name type="scientific">Acidithiobacillus ferridurans</name>
    <dbReference type="NCBI Taxonomy" id="1232575"/>
    <lineage>
        <taxon>Bacteria</taxon>
        <taxon>Pseudomonadati</taxon>
        <taxon>Pseudomonadota</taxon>
        <taxon>Acidithiobacillia</taxon>
        <taxon>Acidithiobacillales</taxon>
        <taxon>Acidithiobacillaceae</taxon>
        <taxon>Acidithiobacillus</taxon>
    </lineage>
</organism>
<keyword evidence="3" id="KW-1003">Cell membrane</keyword>
<evidence type="ECO:0000313" key="10">
    <source>
        <dbReference type="Proteomes" id="UP000887300"/>
    </source>
</evidence>
<feature type="transmembrane region" description="Helical" evidence="7">
    <location>
        <begin position="228"/>
        <end position="245"/>
    </location>
</feature>
<evidence type="ECO:0000256" key="4">
    <source>
        <dbReference type="ARBA" id="ARBA00022692"/>
    </source>
</evidence>
<dbReference type="InterPro" id="IPR018076">
    <property type="entry name" value="T2SS_GspF_dom"/>
</dbReference>
<comment type="caution">
    <text evidence="9">The sequence shown here is derived from an EMBL/GenBank/DDBJ whole genome shotgun (WGS) entry which is preliminary data.</text>
</comment>
<dbReference type="Gene3D" id="1.20.81.30">
    <property type="entry name" value="Type II secretion system (T2SS), domain F"/>
    <property type="match status" value="1"/>
</dbReference>
<feature type="domain" description="Type II secretion system protein GspF" evidence="8">
    <location>
        <begin position="75"/>
        <end position="188"/>
    </location>
</feature>
<dbReference type="Pfam" id="PF00482">
    <property type="entry name" value="T2SSF"/>
    <property type="match status" value="1"/>
</dbReference>
<evidence type="ECO:0000259" key="8">
    <source>
        <dbReference type="Pfam" id="PF00482"/>
    </source>
</evidence>
<accession>A0A8X8GAC5</accession>
<feature type="non-terminal residue" evidence="9">
    <location>
        <position position="254"/>
    </location>
</feature>
<reference evidence="9" key="1">
    <citation type="journal article" date="2021" name="ISME J.">
        <title>Genomic evolution of the class Acidithiobacillia: deep-branching Proteobacteria living in extreme acidic conditions.</title>
        <authorList>
            <person name="Moya-Beltran A."/>
            <person name="Beard S."/>
            <person name="Rojas-Villalobos C."/>
            <person name="Issotta F."/>
            <person name="Gallardo Y."/>
            <person name="Ulloa R."/>
            <person name="Giaveno A."/>
            <person name="Degli Esposti M."/>
            <person name="Johnson D.B."/>
            <person name="Quatrini R."/>
        </authorList>
    </citation>
    <scope>NUCLEOTIDE SEQUENCE</scope>
    <source>
        <strain evidence="9">DSM 583</strain>
    </source>
</reference>
<protein>
    <recommendedName>
        <fullName evidence="8">Type II secretion system protein GspF domain-containing protein</fullName>
    </recommendedName>
</protein>
<evidence type="ECO:0000256" key="1">
    <source>
        <dbReference type="ARBA" id="ARBA00004651"/>
    </source>
</evidence>
<proteinExistence type="inferred from homology"/>
<keyword evidence="6 7" id="KW-0472">Membrane</keyword>
<evidence type="ECO:0000256" key="7">
    <source>
        <dbReference type="SAM" id="Phobius"/>
    </source>
</evidence>
<dbReference type="Proteomes" id="UP000887300">
    <property type="component" value="Unassembled WGS sequence"/>
</dbReference>
<feature type="transmembrane region" description="Helical" evidence="7">
    <location>
        <begin position="169"/>
        <end position="190"/>
    </location>
</feature>
<dbReference type="RefSeq" id="WP_215890594.1">
    <property type="nucleotide sequence ID" value="NZ_JABBHS010000257.1"/>
</dbReference>
<name>A0A8X8GAC5_ACIFI</name>
<comment type="subcellular location">
    <subcellularLocation>
        <location evidence="1">Cell membrane</location>
        <topology evidence="1">Multi-pass membrane protein</topology>
    </subcellularLocation>
</comment>
<comment type="similarity">
    <text evidence="2">Belongs to the GSP F family.</text>
</comment>
<evidence type="ECO:0000256" key="5">
    <source>
        <dbReference type="ARBA" id="ARBA00022989"/>
    </source>
</evidence>
<dbReference type="EMBL" id="JABBHS010000257">
    <property type="protein sequence ID" value="MBU2723283.1"/>
    <property type="molecule type" value="Genomic_DNA"/>
</dbReference>
<evidence type="ECO:0000256" key="2">
    <source>
        <dbReference type="ARBA" id="ARBA00005745"/>
    </source>
</evidence>
<evidence type="ECO:0000313" key="9">
    <source>
        <dbReference type="EMBL" id="MBU2723283.1"/>
    </source>
</evidence>
<sequence>MKKIYRYVAKGGGTAIDEGMVVAQDKNAAIQQLRDRGLRALSIDFSLNETIAYLTSSKFSADGLASYYMGIGLRIKNGMEPERAVSDMKSQPRHFRLRMAAQDLSNLMRTGMKMGQAMGVAGFPERDCAIISALEQGAKAANGFENMSLDYQRNAEISRKVRGMLIEPTFIGIAGVIGIWFTIVYGVPIYQHAFAQLTSNSSSKIPGYARAFYGFADQFDKDIPLNSVLYFASVAGFVLFLRSVYFKRILDTVG</sequence>
<dbReference type="InterPro" id="IPR003004">
    <property type="entry name" value="GspF/PilC"/>
</dbReference>
<gene>
    <name evidence="9" type="ORF">HF568_08700</name>
</gene>
<evidence type="ECO:0000256" key="3">
    <source>
        <dbReference type="ARBA" id="ARBA00022475"/>
    </source>
</evidence>
<dbReference type="PANTHER" id="PTHR30012">
    <property type="entry name" value="GENERAL SECRETION PATHWAY PROTEIN"/>
    <property type="match status" value="1"/>
</dbReference>
<keyword evidence="5 7" id="KW-1133">Transmembrane helix</keyword>
<dbReference type="GO" id="GO:0005886">
    <property type="term" value="C:plasma membrane"/>
    <property type="evidence" value="ECO:0007669"/>
    <property type="project" value="UniProtKB-SubCell"/>
</dbReference>
<keyword evidence="4 7" id="KW-0812">Transmembrane</keyword>
<dbReference type="InterPro" id="IPR042094">
    <property type="entry name" value="T2SS_GspF_sf"/>
</dbReference>
<dbReference type="AlphaFoldDB" id="A0A8X8GAC5"/>